<dbReference type="EMBL" id="VDBS01000014">
    <property type="protein sequence ID" value="TNB58703.1"/>
    <property type="molecule type" value="Genomic_DNA"/>
</dbReference>
<reference evidence="2 4" key="2">
    <citation type="submission" date="2019-08" db="EMBL/GenBank/DDBJ databases">
        <title>Rapid identification of Enteric Bacteria from Whole Genome Sequences (WGS) using Average Nucleotide Identity (ANI).</title>
        <authorList>
            <person name="Lane C."/>
        </authorList>
    </citation>
    <scope>NUCLEOTIDE SEQUENCE [LARGE SCALE GENOMIC DNA]</scope>
    <source>
        <strain evidence="2 4">D4984</strain>
    </source>
</reference>
<comment type="caution">
    <text evidence="1">The sequence shown here is derived from an EMBL/GenBank/DDBJ whole genome shotgun (WGS) entry which is preliminary data.</text>
</comment>
<dbReference type="KEGG" id="chv:CHELV3228_1093"/>
<sequence length="130" mass="14695">MNILKGFAASLRSEGDVLSVQVDVEGVEFSVLMLDFSSFDFDGELELIFKEHELSFANSNIGLSVENRFEAEILSIKKGQILWHIVFKFKHFELGSIIDAKRGEELDLKIGQNKLCFVKANDITLRKINA</sequence>
<dbReference type="Gene3D" id="2.40.50.100">
    <property type="match status" value="1"/>
</dbReference>
<name>A0AAX2UL04_9BACT</name>
<protein>
    <submittedName>
        <fullName evidence="1">Transporter</fullName>
    </submittedName>
</protein>
<dbReference type="Proteomes" id="UP000306813">
    <property type="component" value="Unassembled WGS sequence"/>
</dbReference>
<dbReference type="RefSeq" id="WP_082199915.1">
    <property type="nucleotide sequence ID" value="NZ_CAUWMG010000002.1"/>
</dbReference>
<evidence type="ECO:0000313" key="4">
    <source>
        <dbReference type="Proteomes" id="UP000321317"/>
    </source>
</evidence>
<evidence type="ECO:0000313" key="2">
    <source>
        <dbReference type="EMBL" id="TXK57530.1"/>
    </source>
</evidence>
<dbReference type="EMBL" id="VRMA01000039">
    <property type="protein sequence ID" value="TXK57530.1"/>
    <property type="molecule type" value="Genomic_DNA"/>
</dbReference>
<evidence type="ECO:0000313" key="3">
    <source>
        <dbReference type="Proteomes" id="UP000306813"/>
    </source>
</evidence>
<accession>A0AAX2UL04</accession>
<dbReference type="Proteomes" id="UP000321317">
    <property type="component" value="Unassembled WGS sequence"/>
</dbReference>
<dbReference type="InterPro" id="IPR008995">
    <property type="entry name" value="Mo/tungstate-bd_C_term_dom"/>
</dbReference>
<gene>
    <name evidence="1" type="ORF">FDW42_01355</name>
    <name evidence="2" type="ORF">FVD16_04720</name>
</gene>
<keyword evidence="4" id="KW-1185">Reference proteome</keyword>
<dbReference type="GeneID" id="52036995"/>
<evidence type="ECO:0000313" key="1">
    <source>
        <dbReference type="EMBL" id="TNB58703.1"/>
    </source>
</evidence>
<organism evidence="1 3">
    <name type="scientific">Campylobacter helveticus</name>
    <dbReference type="NCBI Taxonomy" id="28898"/>
    <lineage>
        <taxon>Bacteria</taxon>
        <taxon>Pseudomonadati</taxon>
        <taxon>Campylobacterota</taxon>
        <taxon>Epsilonproteobacteria</taxon>
        <taxon>Campylobacterales</taxon>
        <taxon>Campylobacteraceae</taxon>
        <taxon>Campylobacter</taxon>
    </lineage>
</organism>
<dbReference type="SUPFAM" id="SSF50331">
    <property type="entry name" value="MOP-like"/>
    <property type="match status" value="1"/>
</dbReference>
<proteinExistence type="predicted"/>
<dbReference type="AlphaFoldDB" id="A0AAX2UL04"/>
<reference evidence="1 3" key="1">
    <citation type="submission" date="2019-05" db="EMBL/GenBank/DDBJ databases">
        <title>Draft genomes of eight strains of Campylobacter helveticus isolated from cats and a dog in New Zealand.</title>
        <authorList>
            <person name="Bojanic K."/>
            <person name="Midwinter A.C."/>
            <person name="Biggs P.J."/>
            <person name="Acke E."/>
            <person name="Cornelius A.J."/>
            <person name="Marshall J.C."/>
        </authorList>
    </citation>
    <scope>NUCLEOTIDE SEQUENCE [LARGE SCALE GENOMIC DNA]</scope>
    <source>
        <strain evidence="1 3">ACP123b</strain>
    </source>
</reference>